<evidence type="ECO:0000313" key="3">
    <source>
        <dbReference type="Proteomes" id="UP000053820"/>
    </source>
</evidence>
<feature type="region of interest" description="Disordered" evidence="1">
    <location>
        <begin position="140"/>
        <end position="163"/>
    </location>
</feature>
<dbReference type="Proteomes" id="UP000053820">
    <property type="component" value="Unassembled WGS sequence"/>
</dbReference>
<gene>
    <name evidence="2" type="ORF">HYDPIDRAFT_31750</name>
</gene>
<protein>
    <submittedName>
        <fullName evidence="2">Unplaced genomic scaffold scaffold_32, whole genome shotgun sequence</fullName>
    </submittedName>
</protein>
<reference evidence="2 3" key="1">
    <citation type="submission" date="2014-04" db="EMBL/GenBank/DDBJ databases">
        <title>Evolutionary Origins and Diversification of the Mycorrhizal Mutualists.</title>
        <authorList>
            <consortium name="DOE Joint Genome Institute"/>
            <consortium name="Mycorrhizal Genomics Consortium"/>
            <person name="Kohler A."/>
            <person name="Kuo A."/>
            <person name="Nagy L.G."/>
            <person name="Floudas D."/>
            <person name="Copeland A."/>
            <person name="Barry K.W."/>
            <person name="Cichocki N."/>
            <person name="Veneault-Fourrey C."/>
            <person name="LaButti K."/>
            <person name="Lindquist E.A."/>
            <person name="Lipzen A."/>
            <person name="Lundell T."/>
            <person name="Morin E."/>
            <person name="Murat C."/>
            <person name="Riley R."/>
            <person name="Ohm R."/>
            <person name="Sun H."/>
            <person name="Tunlid A."/>
            <person name="Henrissat B."/>
            <person name="Grigoriev I.V."/>
            <person name="Hibbett D.S."/>
            <person name="Martin F."/>
        </authorList>
    </citation>
    <scope>NUCLEOTIDE SEQUENCE [LARGE SCALE GENOMIC DNA]</scope>
    <source>
        <strain evidence="2 3">MD-312</strain>
    </source>
</reference>
<sequence>MSGYNNNEGGEEEEEEEEEAVETFEGDDDQLMHQLPDVEEEHDDDMLVNVASLLYQASSSTDQQVKIAALKNKCKAFKLQAYMQNKGIVHLEAENQKECLDAEHIHCHFMEMRQIEDNILKEESEVLHLKLELMKLNSGLTSAPSSSTVPGPSFSTAGSEPTN</sequence>
<dbReference type="HOGENOM" id="CLU_1627286_0_0_1"/>
<feature type="region of interest" description="Disordered" evidence="1">
    <location>
        <begin position="1"/>
        <end position="34"/>
    </location>
</feature>
<evidence type="ECO:0000256" key="1">
    <source>
        <dbReference type="SAM" id="MobiDB-lite"/>
    </source>
</evidence>
<organism evidence="2 3">
    <name type="scientific">Hydnomerulius pinastri MD-312</name>
    <dbReference type="NCBI Taxonomy" id="994086"/>
    <lineage>
        <taxon>Eukaryota</taxon>
        <taxon>Fungi</taxon>
        <taxon>Dikarya</taxon>
        <taxon>Basidiomycota</taxon>
        <taxon>Agaricomycotina</taxon>
        <taxon>Agaricomycetes</taxon>
        <taxon>Agaricomycetidae</taxon>
        <taxon>Boletales</taxon>
        <taxon>Boletales incertae sedis</taxon>
        <taxon>Leucogyrophana</taxon>
    </lineage>
</organism>
<dbReference type="EMBL" id="KN839866">
    <property type="protein sequence ID" value="KIJ61047.1"/>
    <property type="molecule type" value="Genomic_DNA"/>
</dbReference>
<name>A0A0C9WBR5_9AGAM</name>
<keyword evidence="3" id="KW-1185">Reference proteome</keyword>
<dbReference type="OrthoDB" id="2671591at2759"/>
<proteinExistence type="predicted"/>
<dbReference type="AlphaFoldDB" id="A0A0C9WBR5"/>
<evidence type="ECO:0000313" key="2">
    <source>
        <dbReference type="EMBL" id="KIJ61047.1"/>
    </source>
</evidence>
<accession>A0A0C9WBR5</accession>
<feature type="compositionally biased region" description="Acidic residues" evidence="1">
    <location>
        <begin position="9"/>
        <end position="29"/>
    </location>
</feature>